<dbReference type="InterPro" id="IPR059106">
    <property type="entry name" value="WHD_MalT"/>
</dbReference>
<gene>
    <name evidence="5" type="ORF">NKI27_00240</name>
</gene>
<dbReference type="Gene3D" id="1.25.40.10">
    <property type="entry name" value="Tetratricopeptide repeat domain"/>
    <property type="match status" value="1"/>
</dbReference>
<dbReference type="EMBL" id="CP100390">
    <property type="protein sequence ID" value="UZE96209.1"/>
    <property type="molecule type" value="Genomic_DNA"/>
</dbReference>
<evidence type="ECO:0000256" key="3">
    <source>
        <dbReference type="ARBA" id="ARBA00023163"/>
    </source>
</evidence>
<dbReference type="InterPro" id="IPR027417">
    <property type="entry name" value="P-loop_NTPase"/>
</dbReference>
<evidence type="ECO:0000313" key="6">
    <source>
        <dbReference type="Proteomes" id="UP001163739"/>
    </source>
</evidence>
<accession>A0ABY6N2A1</accession>
<dbReference type="InterPro" id="IPR000792">
    <property type="entry name" value="Tscrpt_reg_LuxR_C"/>
</dbReference>
<dbReference type="SUPFAM" id="SSF48452">
    <property type="entry name" value="TPR-like"/>
    <property type="match status" value="1"/>
</dbReference>
<dbReference type="Pfam" id="PF25873">
    <property type="entry name" value="WHD_MalT"/>
    <property type="match status" value="1"/>
</dbReference>
<sequence>MNLLAVSETDISPPEFRGHLVREALVNQLQQTPKKLTLIQAPPGYGKTGLLCQIYRAQSQPSLWVNIRQSDNDPINLIQKIGAAIAALKSGESFKSSQYQSDGFTPPSFNPWIFSLIDELNEFNTLDIYLNDVDFLQEVSVLDILNRLIRNTSPNVRFYITTAKAASFSYAHLLMENQVASITQEALRFGKAEIAQVFKLAGATTPCAGLLQKMVDLTEGWPAAIYFAAINLEASSLESFLAELSHGQVAFDRYFVERVFERQSFGVQKLMLKLAMLDRFNIEICQLLSEGDDETQQLISYIKNNTFISPIDASGTWFRFHQLFNIFLRKRCQFDLTANEQNQARLKAAHWFKELNNEEEAIGLALQAKAYNQAALWMEEAFPTVVVRYAKHVTYLDWFKALPEDVVNQHPRVRIGYIWSLSAGRQFLAAIEQMSLLGRNKQSYSARVQKEITRVVALANCAAKALKDEVKTVATEVTQWLSEWNDDSHYKNINDYHYELGIAWLVKGFSEKCNSDFIQARSALNHAMEHFQAYGSYYGQCWARSLSAITYAKQGFHHEALKEAKEGYEQAQKQLGDKSHPGYGLAALMAAINYEYDELELADKYLDGALEYLKEQSSTDMLIAAYETKTRLFMNDGAVEEGIGFLKDGIKWAESQSLKRLYLRLADELVVWLLRHHRVAEAEQYSSHYDLILGDAAGFQLDRLEHKIAARSIVYRMLDKQEYEGALMVLKQLIDRAEQFGHLRRLAEWLKLEAITYWLAGEKDPSKQAITKALGIASAQNYYRLFLDDVALLSPILKYAEAGAKGSSHHAFLQALLNKITPEEEGVVSNSVDALTVKETAIIKKLEQGSANKDIAAELYISEGTLKWHLHNIYSKLQVKNRSSAVLVAREQGYL</sequence>
<dbReference type="SUPFAM" id="SSF52540">
    <property type="entry name" value="P-loop containing nucleoside triphosphate hydrolases"/>
    <property type="match status" value="1"/>
</dbReference>
<evidence type="ECO:0000259" key="4">
    <source>
        <dbReference type="PROSITE" id="PS50043"/>
    </source>
</evidence>
<dbReference type="InterPro" id="IPR016032">
    <property type="entry name" value="Sig_transdc_resp-reg_C-effctor"/>
</dbReference>
<dbReference type="PRINTS" id="PR00038">
    <property type="entry name" value="HTHLUXR"/>
</dbReference>
<dbReference type="PROSITE" id="PS00622">
    <property type="entry name" value="HTH_LUXR_1"/>
    <property type="match status" value="1"/>
</dbReference>
<reference evidence="5" key="1">
    <citation type="submission" date="2022-06" db="EMBL/GenBank/DDBJ databases">
        <title>Alkalimarinus sp. nov., isolated from gut of a Alitta virens.</title>
        <authorList>
            <person name="Yang A.I."/>
            <person name="Shin N.-R."/>
        </authorList>
    </citation>
    <scope>NUCLEOTIDE SEQUENCE</scope>
    <source>
        <strain evidence="5">A2M4</strain>
    </source>
</reference>
<evidence type="ECO:0000313" key="5">
    <source>
        <dbReference type="EMBL" id="UZE96209.1"/>
    </source>
</evidence>
<keyword evidence="3" id="KW-0804">Transcription</keyword>
<proteinExistence type="predicted"/>
<dbReference type="SMART" id="SM00421">
    <property type="entry name" value="HTH_LUXR"/>
    <property type="match status" value="1"/>
</dbReference>
<evidence type="ECO:0000256" key="2">
    <source>
        <dbReference type="ARBA" id="ARBA00023125"/>
    </source>
</evidence>
<keyword evidence="2" id="KW-0238">DNA-binding</keyword>
<dbReference type="RefSeq" id="WP_265047693.1">
    <property type="nucleotide sequence ID" value="NZ_CP100390.1"/>
</dbReference>
<organism evidence="5 6">
    <name type="scientific">Alkalimarinus alittae</name>
    <dbReference type="NCBI Taxonomy" id="2961619"/>
    <lineage>
        <taxon>Bacteria</taxon>
        <taxon>Pseudomonadati</taxon>
        <taxon>Pseudomonadota</taxon>
        <taxon>Gammaproteobacteria</taxon>
        <taxon>Alteromonadales</taxon>
        <taxon>Alteromonadaceae</taxon>
        <taxon>Alkalimarinus</taxon>
    </lineage>
</organism>
<dbReference type="CDD" id="cd06170">
    <property type="entry name" value="LuxR_C_like"/>
    <property type="match status" value="1"/>
</dbReference>
<dbReference type="InterPro" id="IPR041617">
    <property type="entry name" value="TPR_MalT"/>
</dbReference>
<dbReference type="InterPro" id="IPR036388">
    <property type="entry name" value="WH-like_DNA-bd_sf"/>
</dbReference>
<dbReference type="Pfam" id="PF00196">
    <property type="entry name" value="GerE"/>
    <property type="match status" value="1"/>
</dbReference>
<dbReference type="PANTHER" id="PTHR44688:SF16">
    <property type="entry name" value="DNA-BINDING TRANSCRIPTIONAL ACTIVATOR DEVR_DOSR"/>
    <property type="match status" value="1"/>
</dbReference>
<name>A0ABY6N2A1_9ALTE</name>
<evidence type="ECO:0000256" key="1">
    <source>
        <dbReference type="ARBA" id="ARBA00023015"/>
    </source>
</evidence>
<keyword evidence="6" id="KW-1185">Reference proteome</keyword>
<keyword evidence="1" id="KW-0805">Transcription regulation</keyword>
<protein>
    <submittedName>
        <fullName evidence="5">LuxR C-terminal-related transcriptional regulator</fullName>
    </submittedName>
</protein>
<dbReference type="Proteomes" id="UP001163739">
    <property type="component" value="Chromosome"/>
</dbReference>
<dbReference type="Pfam" id="PF17874">
    <property type="entry name" value="TPR_MalT"/>
    <property type="match status" value="1"/>
</dbReference>
<dbReference type="PANTHER" id="PTHR44688">
    <property type="entry name" value="DNA-BINDING TRANSCRIPTIONAL ACTIVATOR DEVR_DOSR"/>
    <property type="match status" value="1"/>
</dbReference>
<dbReference type="SUPFAM" id="SSF46894">
    <property type="entry name" value="C-terminal effector domain of the bipartite response regulators"/>
    <property type="match status" value="1"/>
</dbReference>
<feature type="domain" description="HTH luxR-type" evidence="4">
    <location>
        <begin position="828"/>
        <end position="893"/>
    </location>
</feature>
<dbReference type="InterPro" id="IPR011990">
    <property type="entry name" value="TPR-like_helical_dom_sf"/>
</dbReference>
<dbReference type="PROSITE" id="PS50043">
    <property type="entry name" value="HTH_LUXR_2"/>
    <property type="match status" value="1"/>
</dbReference>
<dbReference type="Gene3D" id="1.10.10.10">
    <property type="entry name" value="Winged helix-like DNA-binding domain superfamily/Winged helix DNA-binding domain"/>
    <property type="match status" value="1"/>
</dbReference>